<dbReference type="Proteomes" id="UP000803844">
    <property type="component" value="Unassembled WGS sequence"/>
</dbReference>
<dbReference type="AlphaFoldDB" id="A0A9P5CJW6"/>
<evidence type="ECO:0008006" key="3">
    <source>
        <dbReference type="Google" id="ProtNLM"/>
    </source>
</evidence>
<proteinExistence type="predicted"/>
<dbReference type="OrthoDB" id="65445at2759"/>
<protein>
    <recommendedName>
        <fullName evidence="3">Pathogen-related protein</fullName>
    </recommendedName>
</protein>
<dbReference type="Gene3D" id="3.10.450.50">
    <property type="match status" value="1"/>
</dbReference>
<dbReference type="InterPro" id="IPR053218">
    <property type="entry name" value="Pathogen-related_defense"/>
</dbReference>
<dbReference type="RefSeq" id="XP_040771124.1">
    <property type="nucleotide sequence ID" value="XM_040923921.1"/>
</dbReference>
<keyword evidence="2" id="KW-1185">Reference proteome</keyword>
<dbReference type="PANTHER" id="PTHR31723:SF10">
    <property type="entry name" value="PATHOGEN-RELATED PROTEIN"/>
    <property type="match status" value="1"/>
</dbReference>
<dbReference type="InterPro" id="IPR032710">
    <property type="entry name" value="NTF2-like_dom_sf"/>
</dbReference>
<sequence length="260" mass="29679">MASFFQSIPGIGRLLGWNEADVKKEQAQASSPFPDYMLDADAVAKDNVKWRFGGPPDYRVTRQMWATERQSKHAPGSLEAMVENLVKNWEVEASHKLDVAEWRTVDPEKYTFSCNGGVPQDASHMLKVGTYSAVIAPNKYYGPSFSEFDESHKVFRDMMPNFAWEVLEVYSGPPVVVCKWRHWGWMKGDYVGKNEDGDTVTIKAHNQVLDVQGLTVARVDDKFRITNLEIWFDSNSMFEQMKPSEETMTTKKMQCPLGFK</sequence>
<comment type="caution">
    <text evidence="1">The sequence shown here is derived from an EMBL/GenBank/DDBJ whole genome shotgun (WGS) entry which is preliminary data.</text>
</comment>
<evidence type="ECO:0000313" key="1">
    <source>
        <dbReference type="EMBL" id="KAF3760145.1"/>
    </source>
</evidence>
<reference evidence="1" key="1">
    <citation type="journal article" date="2020" name="Phytopathology">
        <title>Genome sequence of the chestnut blight fungus Cryphonectria parasitica EP155: A fundamental resource for an archetypical invasive plant pathogen.</title>
        <authorList>
            <person name="Crouch J.A."/>
            <person name="Dawe A."/>
            <person name="Aerts A."/>
            <person name="Barry K."/>
            <person name="Churchill A.C.L."/>
            <person name="Grimwood J."/>
            <person name="Hillman B."/>
            <person name="Milgroom M.G."/>
            <person name="Pangilinan J."/>
            <person name="Smith M."/>
            <person name="Salamov A."/>
            <person name="Schmutz J."/>
            <person name="Yadav J."/>
            <person name="Grigoriev I.V."/>
            <person name="Nuss D."/>
        </authorList>
    </citation>
    <scope>NUCLEOTIDE SEQUENCE</scope>
    <source>
        <strain evidence="1">EP155</strain>
    </source>
</reference>
<name>A0A9P5CJW6_CRYP1</name>
<accession>A0A9P5CJW6</accession>
<dbReference type="PANTHER" id="PTHR31723">
    <property type="entry name" value="PATHOGENESIS-RELATED FAMILY PROTEIN"/>
    <property type="match status" value="1"/>
</dbReference>
<dbReference type="EMBL" id="MU032353">
    <property type="protein sequence ID" value="KAF3760145.1"/>
    <property type="molecule type" value="Genomic_DNA"/>
</dbReference>
<organism evidence="1 2">
    <name type="scientific">Cryphonectria parasitica (strain ATCC 38755 / EP155)</name>
    <dbReference type="NCBI Taxonomy" id="660469"/>
    <lineage>
        <taxon>Eukaryota</taxon>
        <taxon>Fungi</taxon>
        <taxon>Dikarya</taxon>
        <taxon>Ascomycota</taxon>
        <taxon>Pezizomycotina</taxon>
        <taxon>Sordariomycetes</taxon>
        <taxon>Sordariomycetidae</taxon>
        <taxon>Diaporthales</taxon>
        <taxon>Cryphonectriaceae</taxon>
        <taxon>Cryphonectria-Endothia species complex</taxon>
        <taxon>Cryphonectria</taxon>
    </lineage>
</organism>
<dbReference type="GeneID" id="63841050"/>
<dbReference type="SUPFAM" id="SSF54427">
    <property type="entry name" value="NTF2-like"/>
    <property type="match status" value="1"/>
</dbReference>
<gene>
    <name evidence="1" type="ORF">M406DRAFT_358516</name>
</gene>
<evidence type="ECO:0000313" key="2">
    <source>
        <dbReference type="Proteomes" id="UP000803844"/>
    </source>
</evidence>